<keyword evidence="1" id="KW-0614">Plasmid</keyword>
<sequence length="179" mass="20827">MNKLFHVYWSEDGHITNKDHWKHLVETDDPVRAEQVYFKLCKKMIGHAGYVFLQSADPESVPYGRFNTSAGIVWNVEREEQDIRRHIVWSMPQEIPYKRWKSPSAYMVKGLKAAILYRTGEERGCEISGEAIGHVLGRSARGVRYWIAEDGETRSIDYANWRCLLEMAGFKNKPITTYL</sequence>
<accession>A0AAI8ZKT1</accession>
<dbReference type="AlphaFoldDB" id="A0AAI8ZKT1"/>
<evidence type="ECO:0000313" key="1">
    <source>
        <dbReference type="EMBL" id="CDM12494.1"/>
    </source>
</evidence>
<reference evidence="1" key="2">
    <citation type="submission" date="2014-01" db="EMBL/GenBank/DDBJ databases">
        <authorList>
            <person name="Hammerl J."/>
        </authorList>
    </citation>
    <scope>NUCLEOTIDE SEQUENCE</scope>
    <source>
        <strain evidence="1">48/10</strain>
        <plasmid evidence="1">p48/10</plasmid>
    </source>
</reference>
<geneLocation type="plasmid" evidence="1">
    <name>p48/10</name>
</geneLocation>
<protein>
    <submittedName>
        <fullName evidence="1">Uncharacterized protein</fullName>
    </submittedName>
</protein>
<organism evidence="1">
    <name type="scientific">Vibrio vulnificus</name>
    <dbReference type="NCBI Taxonomy" id="672"/>
    <lineage>
        <taxon>Bacteria</taxon>
        <taxon>Pseudomonadati</taxon>
        <taxon>Pseudomonadota</taxon>
        <taxon>Gammaproteobacteria</taxon>
        <taxon>Vibrionales</taxon>
        <taxon>Vibrionaceae</taxon>
        <taxon>Vibrio</taxon>
    </lineage>
</organism>
<reference evidence="1" key="1">
    <citation type="journal article" date="2014" name="Genome Announc.">
        <title>Complete Nucleotide Sequence of pVv01, a P1-Like Plasmid Prophage of Vibrio vulnificus.</title>
        <authorList>
            <person name="Hammerl J.A."/>
            <person name="Klevanskaa K."/>
            <person name="Strauch E."/>
            <person name="Hertwig S."/>
        </authorList>
    </citation>
    <scope>NUCLEOTIDE SEQUENCE</scope>
    <source>
        <strain evidence="1">48/10</strain>
    </source>
</reference>
<name>A0AAI8ZKT1_VIBVL</name>
<dbReference type="EMBL" id="HG803186">
    <property type="protein sequence ID" value="CDM12494.1"/>
    <property type="molecule type" value="Genomic_DNA"/>
</dbReference>
<proteinExistence type="predicted"/>
<dbReference type="RefSeq" id="WP_032072016.1">
    <property type="nucleotide sequence ID" value="NC_025128.1"/>
</dbReference>